<evidence type="ECO:0000256" key="3">
    <source>
        <dbReference type="ARBA" id="ARBA00022448"/>
    </source>
</evidence>
<keyword evidence="6 9" id="KW-0408">Iron</keyword>
<reference evidence="12 13" key="1">
    <citation type="submission" date="2016-06" db="EMBL/GenBank/DDBJ databases">
        <title>Draft genome of Moraxella nonliquefaciens CCUG 60284.</title>
        <authorList>
            <person name="Salva-Serra F."/>
            <person name="Engstrom-Jakobsson H."/>
            <person name="Thorell K."/>
            <person name="Gonzales-Siles L."/>
            <person name="Karlsson R."/>
            <person name="Boulund F."/>
            <person name="Engstrand L."/>
            <person name="Kristiansson E."/>
            <person name="Moore E."/>
        </authorList>
    </citation>
    <scope>NUCLEOTIDE SEQUENCE [LARGE SCALE GENOMIC DNA]</scope>
    <source>
        <strain evidence="12 13">CCUG 60284</strain>
    </source>
</reference>
<evidence type="ECO:0000256" key="6">
    <source>
        <dbReference type="ARBA" id="ARBA00023004"/>
    </source>
</evidence>
<feature type="binding site" evidence="10">
    <location>
        <position position="130"/>
    </location>
    <ligand>
        <name>Fe cation</name>
        <dbReference type="ChEBI" id="CHEBI:24875"/>
        <label>2</label>
    </ligand>
</feature>
<feature type="binding site" evidence="10">
    <location>
        <position position="93"/>
    </location>
    <ligand>
        <name>Fe cation</name>
        <dbReference type="ChEBI" id="CHEBI:24875"/>
        <label>2</label>
    </ligand>
</feature>
<dbReference type="InterPro" id="IPR012347">
    <property type="entry name" value="Ferritin-like"/>
</dbReference>
<dbReference type="GO" id="GO:0008199">
    <property type="term" value="F:ferric iron binding"/>
    <property type="evidence" value="ECO:0007669"/>
    <property type="project" value="InterPro"/>
</dbReference>
<dbReference type="OrthoDB" id="9800505at2"/>
<dbReference type="CDD" id="cd00907">
    <property type="entry name" value="Bacterioferritin"/>
    <property type="match status" value="1"/>
</dbReference>
<keyword evidence="4" id="KW-0410">Iron transport</keyword>
<dbReference type="AlphaFoldDB" id="A0A1B8PML3"/>
<evidence type="ECO:0000256" key="5">
    <source>
        <dbReference type="ARBA" id="ARBA00023002"/>
    </source>
</evidence>
<dbReference type="InterPro" id="IPR009078">
    <property type="entry name" value="Ferritin-like_SF"/>
</dbReference>
<evidence type="ECO:0000256" key="4">
    <source>
        <dbReference type="ARBA" id="ARBA00022496"/>
    </source>
</evidence>
<comment type="catalytic activity">
    <reaction evidence="8">
        <text>Fe(2+)(in) = Fe(2+)(out)</text>
        <dbReference type="Rhea" id="RHEA:28486"/>
        <dbReference type="ChEBI" id="CHEBI:29033"/>
    </reaction>
</comment>
<keyword evidence="9 10" id="KW-0479">Metal-binding</keyword>
<dbReference type="PANTHER" id="PTHR30295:SF9">
    <property type="entry name" value="BACTERIOFERRITIN"/>
    <property type="match status" value="1"/>
</dbReference>
<comment type="function">
    <text evidence="9">Iron-storage protein, whose ferroxidase center binds Fe(2+), oxidizes it using dioxygen to Fe(3+), and participates in the subsequent Fe(3+) oxide mineral core formation within the central cavity of the BFR protein shell.</text>
</comment>
<keyword evidence="2 9" id="KW-0409">Iron storage</keyword>
<evidence type="ECO:0000313" key="13">
    <source>
        <dbReference type="Proteomes" id="UP000092671"/>
    </source>
</evidence>
<name>A0A1B8PML3_MORNO</name>
<feature type="binding site" evidence="10">
    <location>
        <position position="18"/>
    </location>
    <ligand>
        <name>Fe cation</name>
        <dbReference type="ChEBI" id="CHEBI:24875"/>
        <label>1</label>
    </ligand>
</feature>
<dbReference type="GO" id="GO:0004322">
    <property type="term" value="F:ferroxidase activity"/>
    <property type="evidence" value="ECO:0007669"/>
    <property type="project" value="UniProtKB-EC"/>
</dbReference>
<feature type="binding site" evidence="10">
    <location>
        <position position="54"/>
    </location>
    <ligand>
        <name>Fe cation</name>
        <dbReference type="ChEBI" id="CHEBI:24875"/>
        <label>1</label>
    </ligand>
</feature>
<dbReference type="GO" id="GO:0005829">
    <property type="term" value="C:cytosol"/>
    <property type="evidence" value="ECO:0007669"/>
    <property type="project" value="TreeGrafter"/>
</dbReference>
<feature type="binding site" evidence="10">
    <location>
        <position position="51"/>
    </location>
    <ligand>
        <name>Fe cation</name>
        <dbReference type="ChEBI" id="CHEBI:24875"/>
        <label>2</label>
    </ligand>
</feature>
<dbReference type="PANTHER" id="PTHR30295">
    <property type="entry name" value="BACTERIOFERRITIN"/>
    <property type="match status" value="1"/>
</dbReference>
<dbReference type="PIRSF" id="PIRSF002560">
    <property type="entry name" value="Bacterioferritin"/>
    <property type="match status" value="1"/>
</dbReference>
<dbReference type="EMBL" id="LZDN01000001">
    <property type="protein sequence ID" value="OBX52289.1"/>
    <property type="molecule type" value="Genomic_DNA"/>
</dbReference>
<feature type="binding site" evidence="10">
    <location>
        <position position="46"/>
    </location>
    <ligand>
        <name>Fe cation</name>
        <dbReference type="ChEBI" id="CHEBI:24875"/>
        <label>3</label>
    </ligand>
</feature>
<dbReference type="NCBIfam" id="TIGR00754">
    <property type="entry name" value="bfr"/>
    <property type="match status" value="1"/>
</dbReference>
<feature type="binding site" evidence="10">
    <location>
        <position position="127"/>
    </location>
    <ligand>
        <name>Fe cation</name>
        <dbReference type="ChEBI" id="CHEBI:24875"/>
        <label>1</label>
    </ligand>
</feature>
<dbReference type="Gene3D" id="1.20.1260.10">
    <property type="match status" value="1"/>
</dbReference>
<dbReference type="GO" id="GO:0020037">
    <property type="term" value="F:heme binding"/>
    <property type="evidence" value="ECO:0007669"/>
    <property type="project" value="TreeGrafter"/>
</dbReference>
<keyword evidence="3" id="KW-0813">Transport</keyword>
<feature type="binding site" evidence="10">
    <location>
        <position position="127"/>
    </location>
    <ligand>
        <name>Fe cation</name>
        <dbReference type="ChEBI" id="CHEBI:24875"/>
        <label>2</label>
    </ligand>
</feature>
<sequence>MKSSQKVIDYLNFLLSGELGARDQYFIHSQMYAEWELGKLHDRIYHEMEDETLHARLLINRIIMLGGTPNMQVGKINIGTDVPTMLKNDLDLEYTVQEHLKEGIAICEAERDYVTRDMLVRQLEDTEQDHAHWLEKQLRLIELMGLQNYLQSQSGNPNMAGATH</sequence>
<evidence type="ECO:0000256" key="10">
    <source>
        <dbReference type="PIRSR" id="PIRSR002560-1"/>
    </source>
</evidence>
<dbReference type="Proteomes" id="UP000092671">
    <property type="component" value="Unassembled WGS sequence"/>
</dbReference>
<comment type="similarity">
    <text evidence="1 9">Belongs to the bacterioferritin family.</text>
</comment>
<dbReference type="InterPro" id="IPR009040">
    <property type="entry name" value="Ferritin-like_diiron"/>
</dbReference>
<dbReference type="GO" id="GO:0006826">
    <property type="term" value="P:iron ion transport"/>
    <property type="evidence" value="ECO:0007669"/>
    <property type="project" value="UniProtKB-KW"/>
</dbReference>
<dbReference type="PROSITE" id="PS50905">
    <property type="entry name" value="FERRITIN_LIKE"/>
    <property type="match status" value="1"/>
</dbReference>
<evidence type="ECO:0000313" key="12">
    <source>
        <dbReference type="EMBL" id="OBX52289.1"/>
    </source>
</evidence>
<dbReference type="GO" id="GO:0006879">
    <property type="term" value="P:intracellular iron ion homeostasis"/>
    <property type="evidence" value="ECO:0007669"/>
    <property type="project" value="UniProtKB-KW"/>
</dbReference>
<evidence type="ECO:0000256" key="9">
    <source>
        <dbReference type="PIRNR" id="PIRNR002560"/>
    </source>
</evidence>
<dbReference type="SUPFAM" id="SSF47240">
    <property type="entry name" value="Ferritin-like"/>
    <property type="match status" value="1"/>
</dbReference>
<dbReference type="InterPro" id="IPR002024">
    <property type="entry name" value="Bacterioferritin"/>
</dbReference>
<dbReference type="Pfam" id="PF00210">
    <property type="entry name" value="Ferritin"/>
    <property type="match status" value="1"/>
</dbReference>
<evidence type="ECO:0000259" key="11">
    <source>
        <dbReference type="PROSITE" id="PS50905"/>
    </source>
</evidence>
<evidence type="ECO:0000256" key="1">
    <source>
        <dbReference type="ARBA" id="ARBA00008093"/>
    </source>
</evidence>
<dbReference type="RefSeq" id="WP_066890872.1">
    <property type="nucleotide sequence ID" value="NZ_LZDN01000001.1"/>
</dbReference>
<evidence type="ECO:0000256" key="8">
    <source>
        <dbReference type="ARBA" id="ARBA00036243"/>
    </source>
</evidence>
<evidence type="ECO:0000256" key="2">
    <source>
        <dbReference type="ARBA" id="ARBA00022434"/>
    </source>
</evidence>
<dbReference type="InterPro" id="IPR008331">
    <property type="entry name" value="Ferritin_DPS_dom"/>
</dbReference>
<protein>
    <recommendedName>
        <fullName evidence="9">Bacterioferritin</fullName>
        <ecNumber evidence="9">1.16.3.1</ecNumber>
    </recommendedName>
</protein>
<dbReference type="EC" id="1.16.3.1" evidence="9"/>
<organism evidence="12 13">
    <name type="scientific">Moraxella nonliquefaciens</name>
    <dbReference type="NCBI Taxonomy" id="478"/>
    <lineage>
        <taxon>Bacteria</taxon>
        <taxon>Pseudomonadati</taxon>
        <taxon>Pseudomonadota</taxon>
        <taxon>Gammaproteobacteria</taxon>
        <taxon>Moraxellales</taxon>
        <taxon>Moraxellaceae</taxon>
        <taxon>Moraxella</taxon>
    </lineage>
</organism>
<gene>
    <name evidence="12" type="ORF">A9Z60_01010</name>
</gene>
<accession>A0A1B8PML3</accession>
<feature type="binding site" evidence="10">
    <location>
        <position position="50"/>
    </location>
    <ligand>
        <name>Fe cation</name>
        <dbReference type="ChEBI" id="CHEBI:24875"/>
        <label>3</label>
    </ligand>
</feature>
<comment type="caution">
    <text evidence="12">The sequence shown here is derived from an EMBL/GenBank/DDBJ whole genome shotgun (WGS) entry which is preliminary data.</text>
</comment>
<keyword evidence="5" id="KW-0560">Oxidoreductase</keyword>
<keyword evidence="7" id="KW-0406">Ion transport</keyword>
<proteinExistence type="inferred from homology"/>
<dbReference type="PRINTS" id="PR00601">
    <property type="entry name" value="BACFERRITIN"/>
</dbReference>
<feature type="domain" description="Ferritin-like diiron" evidence="11">
    <location>
        <begin position="1"/>
        <end position="145"/>
    </location>
</feature>
<evidence type="ECO:0000256" key="7">
    <source>
        <dbReference type="ARBA" id="ARBA00023065"/>
    </source>
</evidence>
<comment type="catalytic activity">
    <reaction evidence="9">
        <text>4 Fe(2+) + O2 + 4 H(+) = 4 Fe(3+) + 2 H2O</text>
        <dbReference type="Rhea" id="RHEA:11148"/>
        <dbReference type="ChEBI" id="CHEBI:15377"/>
        <dbReference type="ChEBI" id="CHEBI:15378"/>
        <dbReference type="ChEBI" id="CHEBI:15379"/>
        <dbReference type="ChEBI" id="CHEBI:29033"/>
        <dbReference type="ChEBI" id="CHEBI:29034"/>
        <dbReference type="EC" id="1.16.3.1"/>
    </reaction>
</comment>
<feature type="binding site" evidence="10">
    <location>
        <position position="51"/>
    </location>
    <ligand>
        <name>Fe cation</name>
        <dbReference type="ChEBI" id="CHEBI:24875"/>
        <label>1</label>
    </ligand>
</feature>